<feature type="transmembrane region" description="Helical" evidence="14">
    <location>
        <begin position="23"/>
        <end position="46"/>
    </location>
</feature>
<keyword evidence="12 13" id="KW-0807">Transducer</keyword>
<dbReference type="SUPFAM" id="SSF81321">
    <property type="entry name" value="Family A G protein-coupled receptor-like"/>
    <property type="match status" value="1"/>
</dbReference>
<comment type="similarity">
    <text evidence="13">Belongs to the G-protein coupled receptor 1 family.</text>
</comment>
<keyword evidence="11" id="KW-0325">Glycoprotein</keyword>
<dbReference type="PROSITE" id="PS00237">
    <property type="entry name" value="G_PROTEIN_RECEP_F1_1"/>
    <property type="match status" value="1"/>
</dbReference>
<organism evidence="16 17">
    <name type="scientific">Clupea harengus</name>
    <name type="common">Atlantic herring</name>
    <dbReference type="NCBI Taxonomy" id="7950"/>
    <lineage>
        <taxon>Eukaryota</taxon>
        <taxon>Metazoa</taxon>
        <taxon>Chordata</taxon>
        <taxon>Craniata</taxon>
        <taxon>Vertebrata</taxon>
        <taxon>Euteleostomi</taxon>
        <taxon>Actinopterygii</taxon>
        <taxon>Neopterygii</taxon>
        <taxon>Teleostei</taxon>
        <taxon>Clupei</taxon>
        <taxon>Clupeiformes</taxon>
        <taxon>Clupeoidei</taxon>
        <taxon>Clupeidae</taxon>
        <taxon>Clupea</taxon>
    </lineage>
</organism>
<feature type="domain" description="G-protein coupled receptors family 1 profile" evidence="15">
    <location>
        <begin position="39"/>
        <end position="289"/>
    </location>
</feature>
<dbReference type="AlphaFoldDB" id="A0A6P8GLR2"/>
<dbReference type="Gene3D" id="1.20.1070.10">
    <property type="entry name" value="Rhodopsin 7-helix transmembrane proteins"/>
    <property type="match status" value="1"/>
</dbReference>
<dbReference type="InterPro" id="IPR052921">
    <property type="entry name" value="GPCR1_Superfamily_Member"/>
</dbReference>
<evidence type="ECO:0000256" key="10">
    <source>
        <dbReference type="ARBA" id="ARBA00023170"/>
    </source>
</evidence>
<feature type="transmembrane region" description="Helical" evidence="14">
    <location>
        <begin position="139"/>
        <end position="160"/>
    </location>
</feature>
<feature type="transmembrane region" description="Helical" evidence="14">
    <location>
        <begin position="276"/>
        <end position="298"/>
    </location>
</feature>
<keyword evidence="6 14" id="KW-1133">Transmembrane helix</keyword>
<evidence type="ECO:0000256" key="8">
    <source>
        <dbReference type="ARBA" id="ARBA00023136"/>
    </source>
</evidence>
<dbReference type="PANTHER" id="PTHR26451:SF885">
    <property type="entry name" value="OLFACTORY RECEPTOR"/>
    <property type="match status" value="1"/>
</dbReference>
<accession>A0A6P8GLR2</accession>
<evidence type="ECO:0000256" key="13">
    <source>
        <dbReference type="RuleBase" id="RU000688"/>
    </source>
</evidence>
<dbReference type="GO" id="GO:0004984">
    <property type="term" value="F:olfactory receptor activity"/>
    <property type="evidence" value="ECO:0007669"/>
    <property type="project" value="InterPro"/>
</dbReference>
<protein>
    <recommendedName>
        <fullName evidence="14">Olfactory receptor</fullName>
    </recommendedName>
</protein>
<keyword evidence="10 13" id="KW-0675">Receptor</keyword>
<evidence type="ECO:0000256" key="1">
    <source>
        <dbReference type="ARBA" id="ARBA00004651"/>
    </source>
</evidence>
<evidence type="ECO:0000256" key="2">
    <source>
        <dbReference type="ARBA" id="ARBA00022475"/>
    </source>
</evidence>
<dbReference type="GO" id="GO:0005549">
    <property type="term" value="F:odorant binding"/>
    <property type="evidence" value="ECO:0007669"/>
    <property type="project" value="TreeGrafter"/>
</dbReference>
<evidence type="ECO:0000313" key="17">
    <source>
        <dbReference type="RefSeq" id="XP_031439843.1"/>
    </source>
</evidence>
<evidence type="ECO:0000256" key="12">
    <source>
        <dbReference type="ARBA" id="ARBA00023224"/>
    </source>
</evidence>
<keyword evidence="16" id="KW-1185">Reference proteome</keyword>
<dbReference type="OrthoDB" id="6147321at2759"/>
<evidence type="ECO:0000256" key="9">
    <source>
        <dbReference type="ARBA" id="ARBA00023157"/>
    </source>
</evidence>
<dbReference type="KEGG" id="char:116224402"/>
<dbReference type="PROSITE" id="PS50262">
    <property type="entry name" value="G_PROTEIN_RECEP_F1_2"/>
    <property type="match status" value="1"/>
</dbReference>
<evidence type="ECO:0000313" key="16">
    <source>
        <dbReference type="Proteomes" id="UP000515152"/>
    </source>
</evidence>
<dbReference type="GO" id="GO:0004930">
    <property type="term" value="F:G protein-coupled receptor activity"/>
    <property type="evidence" value="ECO:0007669"/>
    <property type="project" value="UniProtKB-KW"/>
</dbReference>
<keyword evidence="8 14" id="KW-0472">Membrane</keyword>
<dbReference type="GeneID" id="116224402"/>
<evidence type="ECO:0000256" key="4">
    <source>
        <dbReference type="ARBA" id="ARBA00022692"/>
    </source>
</evidence>
<evidence type="ECO:0000256" key="3">
    <source>
        <dbReference type="ARBA" id="ARBA00022606"/>
    </source>
</evidence>
<reference evidence="17" key="1">
    <citation type="submission" date="2025-08" db="UniProtKB">
        <authorList>
            <consortium name="RefSeq"/>
        </authorList>
    </citation>
    <scope>IDENTIFICATION</scope>
</reference>
<comment type="subcellular location">
    <subcellularLocation>
        <location evidence="1 14">Cell membrane</location>
        <topology evidence="1 14">Multi-pass membrane protein</topology>
    </subcellularLocation>
</comment>
<dbReference type="Pfam" id="PF13853">
    <property type="entry name" value="7tm_4"/>
    <property type="match status" value="1"/>
</dbReference>
<dbReference type="FunFam" id="1.20.1070.10:FF:000024">
    <property type="entry name" value="Olfactory receptor"/>
    <property type="match status" value="1"/>
</dbReference>
<feature type="transmembrane region" description="Helical" evidence="14">
    <location>
        <begin position="58"/>
        <end position="76"/>
    </location>
</feature>
<dbReference type="InterPro" id="IPR017452">
    <property type="entry name" value="GPCR_Rhodpsn_7TM"/>
</dbReference>
<dbReference type="PANTHER" id="PTHR26451">
    <property type="entry name" value="G_PROTEIN_RECEP_F1_2 DOMAIN-CONTAINING PROTEIN"/>
    <property type="match status" value="1"/>
</dbReference>
<keyword evidence="4 13" id="KW-0812">Transmembrane</keyword>
<evidence type="ECO:0000256" key="14">
    <source>
        <dbReference type="RuleBase" id="RU363047"/>
    </source>
</evidence>
<evidence type="ECO:0000259" key="15">
    <source>
        <dbReference type="PROSITE" id="PS50262"/>
    </source>
</evidence>
<keyword evidence="3 14" id="KW-0716">Sensory transduction</keyword>
<keyword evidence="2 14" id="KW-1003">Cell membrane</keyword>
<dbReference type="GO" id="GO:0005886">
    <property type="term" value="C:plasma membrane"/>
    <property type="evidence" value="ECO:0007669"/>
    <property type="project" value="UniProtKB-SubCell"/>
</dbReference>
<evidence type="ECO:0000256" key="11">
    <source>
        <dbReference type="ARBA" id="ARBA00023180"/>
    </source>
</evidence>
<dbReference type="InterPro" id="IPR000725">
    <property type="entry name" value="Olfact_rcpt"/>
</dbReference>
<dbReference type="RefSeq" id="XP_031439843.1">
    <property type="nucleotide sequence ID" value="XM_031583983.2"/>
</dbReference>
<evidence type="ECO:0000256" key="7">
    <source>
        <dbReference type="ARBA" id="ARBA00023040"/>
    </source>
</evidence>
<feature type="transmembrane region" description="Helical" evidence="14">
    <location>
        <begin position="237"/>
        <end position="256"/>
    </location>
</feature>
<keyword evidence="5 14" id="KW-0552">Olfaction</keyword>
<sequence length="311" mass="35770">MDNITSETTFILKMYEKMDHQKYLYFTVFLLPYILTIALNTLLIVVVYKERALHEPMYIFICNLSFNGIYGSTALLPHIMTKLATQSYTISLVNCLIQVFCIHTSGIVELMTLAIMGYDRYAAICTPLHYHANMSLRKVKILIAVAWLFPLCSFPLYLALTIQLSFCNNVIRKTHCTNFDLVKLSCTSTLINNIVGLLTMGVYMFPQLFVILFSYVKILRICRKASKECQNKALQTCIPHVLIVMNFFFGSCFEFISARMTDNQVPFGVSVFMSLYFLILQPLFDPIIYGMSTLKLYIVKFLQKRKLSPVL</sequence>
<dbReference type="Proteomes" id="UP000515152">
    <property type="component" value="Chromosome 17"/>
</dbReference>
<feature type="transmembrane region" description="Helical" evidence="14">
    <location>
        <begin position="194"/>
        <end position="216"/>
    </location>
</feature>
<proteinExistence type="inferred from homology"/>
<feature type="transmembrane region" description="Helical" evidence="14">
    <location>
        <begin position="96"/>
        <end position="118"/>
    </location>
</feature>
<evidence type="ECO:0000256" key="5">
    <source>
        <dbReference type="ARBA" id="ARBA00022725"/>
    </source>
</evidence>
<dbReference type="InterPro" id="IPR000276">
    <property type="entry name" value="GPCR_Rhodpsn"/>
</dbReference>
<evidence type="ECO:0000256" key="6">
    <source>
        <dbReference type="ARBA" id="ARBA00022989"/>
    </source>
</evidence>
<dbReference type="PRINTS" id="PR00237">
    <property type="entry name" value="GPCRRHODOPSN"/>
</dbReference>
<keyword evidence="7 13" id="KW-0297">G-protein coupled receptor</keyword>
<name>A0A6P8GLR2_CLUHA</name>
<dbReference type="PRINTS" id="PR00245">
    <property type="entry name" value="OLFACTORYR"/>
</dbReference>
<gene>
    <name evidence="17" type="primary">LOC116224402</name>
</gene>
<keyword evidence="9" id="KW-1015">Disulfide bond</keyword>